<dbReference type="SUPFAM" id="SSF53474">
    <property type="entry name" value="alpha/beta-Hydrolases"/>
    <property type="match status" value="1"/>
</dbReference>
<evidence type="ECO:0000313" key="3">
    <source>
        <dbReference type="EMBL" id="CAB4335749.1"/>
    </source>
</evidence>
<keyword evidence="1" id="KW-0378">Hydrolase</keyword>
<dbReference type="InterPro" id="IPR029057">
    <property type="entry name" value="PRTase-like"/>
</dbReference>
<dbReference type="CDD" id="cd06223">
    <property type="entry name" value="PRTases_typeI"/>
    <property type="match status" value="1"/>
</dbReference>
<dbReference type="InterPro" id="IPR029058">
    <property type="entry name" value="AB_hydrolase_fold"/>
</dbReference>
<dbReference type="InterPro" id="IPR050261">
    <property type="entry name" value="FrsA_esterase"/>
</dbReference>
<dbReference type="InterPro" id="IPR000836">
    <property type="entry name" value="PRTase_dom"/>
</dbReference>
<dbReference type="Gene3D" id="3.30.1310.20">
    <property type="entry name" value="PRTase-like"/>
    <property type="match status" value="1"/>
</dbReference>
<sequence>MTTILPSGGVASQFRDRNDAGKALSAALAKPVGEAPVLLALPRGGVPVAFPVAESLGAPLDVMIVRKVGAPGHPEFGIGAVAEGGIRVLDQEIIEQLGIPDETLSMLVDKAEAELDERIRRYRSNRPSVGIEGRCVMIIDDGLATGGTAVAAIRAARHAGAREVLVTVPVASREAVERLRLEADEVSALWIPASMKSVGAWYADFRQTTSDEVTDLLNRAAADDSRPKGRETHAVNITFASGPPLGADMTVPAGARGLVIFAHGSGSGRRSPRNRQVAADLQRAGLATLLLDLLTPMEEKDRRNVFDIGLLAGRLRAASIWAASQPLIDTLPIGLFGASTGAGAALVAAAIDGNVKAVVSRGGRVDLAGEALARVNIPVLLIVGSGDPEVFQLNRGAEAAMRGITELAVIPNAGHLFEEPGALEQVGELAAEWFVRNLDPPQMGR</sequence>
<dbReference type="PANTHER" id="PTHR22946:SF9">
    <property type="entry name" value="POLYKETIDE TRANSFERASE AF380"/>
    <property type="match status" value="1"/>
</dbReference>
<dbReference type="EMBL" id="CAESAO010000008">
    <property type="protein sequence ID" value="CAB4335749.1"/>
    <property type="molecule type" value="Genomic_DNA"/>
</dbReference>
<gene>
    <name evidence="3" type="ORF">UFOPK3522_00172</name>
</gene>
<dbReference type="PANTHER" id="PTHR22946">
    <property type="entry name" value="DIENELACTONE HYDROLASE DOMAIN-CONTAINING PROTEIN-RELATED"/>
    <property type="match status" value="1"/>
</dbReference>
<dbReference type="Gene3D" id="3.40.50.1820">
    <property type="entry name" value="alpha/beta hydrolase"/>
    <property type="match status" value="1"/>
</dbReference>
<dbReference type="Gene3D" id="3.40.50.2020">
    <property type="match status" value="1"/>
</dbReference>
<name>A0A6J5Z5K4_9ZZZZ</name>
<evidence type="ECO:0000256" key="1">
    <source>
        <dbReference type="ARBA" id="ARBA00022801"/>
    </source>
</evidence>
<dbReference type="GO" id="GO:0016788">
    <property type="term" value="F:hydrolase activity, acting on ester bonds"/>
    <property type="evidence" value="ECO:0007669"/>
    <property type="project" value="UniProtKB-ARBA"/>
</dbReference>
<protein>
    <submittedName>
        <fullName evidence="3">Unannotated protein</fullName>
    </submittedName>
</protein>
<evidence type="ECO:0000259" key="2">
    <source>
        <dbReference type="Pfam" id="PF00156"/>
    </source>
</evidence>
<proteinExistence type="predicted"/>
<organism evidence="3">
    <name type="scientific">freshwater metagenome</name>
    <dbReference type="NCBI Taxonomy" id="449393"/>
    <lineage>
        <taxon>unclassified sequences</taxon>
        <taxon>metagenomes</taxon>
        <taxon>ecological metagenomes</taxon>
    </lineage>
</organism>
<reference evidence="3" key="1">
    <citation type="submission" date="2020-05" db="EMBL/GenBank/DDBJ databases">
        <authorList>
            <person name="Chiriac C."/>
            <person name="Salcher M."/>
            <person name="Ghai R."/>
            <person name="Kavagutti S V."/>
        </authorList>
    </citation>
    <scope>NUCLEOTIDE SEQUENCE</scope>
</reference>
<feature type="domain" description="Phosphoribosyltransferase" evidence="2">
    <location>
        <begin position="33"/>
        <end position="179"/>
    </location>
</feature>
<accession>A0A6J5Z5K4</accession>
<dbReference type="SUPFAM" id="SSF53271">
    <property type="entry name" value="PRTase-like"/>
    <property type="match status" value="1"/>
</dbReference>
<dbReference type="Pfam" id="PF00156">
    <property type="entry name" value="Pribosyltran"/>
    <property type="match status" value="1"/>
</dbReference>
<dbReference type="AlphaFoldDB" id="A0A6J5Z5K4"/>